<evidence type="ECO:0000313" key="5">
    <source>
        <dbReference type="EMBL" id="KRN32802.1"/>
    </source>
</evidence>
<dbReference type="AlphaFoldDB" id="A0A0R2FWW1"/>
<dbReference type="STRING" id="81857.IV38_GL000993"/>
<protein>
    <submittedName>
        <fullName evidence="5">NADPH quinone reductase related Zn-dependent oxidoreductase</fullName>
    </submittedName>
</protein>
<comment type="caution">
    <text evidence="5">The sequence shown here is derived from an EMBL/GenBank/DDBJ whole genome shotgun (WGS) entry which is preliminary data.</text>
</comment>
<keyword evidence="1" id="KW-0521">NADP</keyword>
<dbReference type="SUPFAM" id="SSF51735">
    <property type="entry name" value="NAD(P)-binding Rossmann-fold domains"/>
    <property type="match status" value="1"/>
</dbReference>
<dbReference type="Proteomes" id="UP000051751">
    <property type="component" value="Unassembled WGS sequence"/>
</dbReference>
<dbReference type="Pfam" id="PF00107">
    <property type="entry name" value="ADH_zinc_N"/>
    <property type="match status" value="1"/>
</dbReference>
<evidence type="ECO:0000313" key="6">
    <source>
        <dbReference type="Proteomes" id="UP000051645"/>
    </source>
</evidence>
<feature type="domain" description="Enoyl reductase (ER)" evidence="3">
    <location>
        <begin position="10"/>
        <end position="312"/>
    </location>
</feature>
<evidence type="ECO:0000259" key="3">
    <source>
        <dbReference type="SMART" id="SM00829"/>
    </source>
</evidence>
<dbReference type="EMBL" id="JQAZ01000002">
    <property type="protein sequence ID" value="KRN32802.1"/>
    <property type="molecule type" value="Genomic_DNA"/>
</dbReference>
<name>A0A0R2FWW1_9LACO</name>
<dbReference type="PANTHER" id="PTHR48106">
    <property type="entry name" value="QUINONE OXIDOREDUCTASE PIG3-RELATED"/>
    <property type="match status" value="1"/>
</dbReference>
<accession>A0A0R2FWW1</accession>
<dbReference type="RefSeq" id="WP_057769046.1">
    <property type="nucleotide sequence ID" value="NZ_JQAT01000002.1"/>
</dbReference>
<dbReference type="Proteomes" id="UP000051645">
    <property type="component" value="Unassembled WGS sequence"/>
</dbReference>
<sequence length="315" mass="34888">MRAIVVHQPGDSSVLKMEERPIPKATKDWSVMKIHAFGVHRYEVLTREGGSPSVHFPRVIGVEAVGEIYQPSETSKLTAGQKVVTMNGGLGREYDGSYEEYALVPDKYLYPVDFQGDWVSLAQYPETFATAYEGLKTLRLHQGQSLLLRGGTTIVGLAAIQLGKALGLKVTATTRQPERLPKLTEFGADDSVLDKDLKLQTDQTYDGILEFVGTPTLTDSMAHLKPMGTCSIVGMLDKEWVINHFDPFENLDQKYLTVDDSGNITPAEVQEMFKLIKDHHLTIPISKTFTLDQIAAAQDYTMTERPVGVVIVSND</sequence>
<keyword evidence="2" id="KW-0560">Oxidoreductase</keyword>
<dbReference type="OrthoDB" id="9792162at2"/>
<gene>
    <name evidence="4" type="ORF">IV38_GL000993</name>
    <name evidence="5" type="ORF">IV40_GL000860</name>
</gene>
<dbReference type="InterPro" id="IPR036291">
    <property type="entry name" value="NAD(P)-bd_dom_sf"/>
</dbReference>
<dbReference type="InterPro" id="IPR013149">
    <property type="entry name" value="ADH-like_C"/>
</dbReference>
<dbReference type="InterPro" id="IPR013154">
    <property type="entry name" value="ADH-like_N"/>
</dbReference>
<evidence type="ECO:0000256" key="1">
    <source>
        <dbReference type="ARBA" id="ARBA00022857"/>
    </source>
</evidence>
<evidence type="ECO:0000256" key="2">
    <source>
        <dbReference type="ARBA" id="ARBA00023002"/>
    </source>
</evidence>
<keyword evidence="6" id="KW-1185">Reference proteome</keyword>
<dbReference type="PATRIC" id="fig|81857.3.peg.998"/>
<dbReference type="PANTHER" id="PTHR48106:SF18">
    <property type="entry name" value="QUINONE OXIDOREDUCTASE PIG3"/>
    <property type="match status" value="1"/>
</dbReference>
<dbReference type="EMBL" id="JQAT01000002">
    <property type="protein sequence ID" value="KRN28788.1"/>
    <property type="molecule type" value="Genomic_DNA"/>
</dbReference>
<evidence type="ECO:0000313" key="4">
    <source>
        <dbReference type="EMBL" id="KRN28788.1"/>
    </source>
</evidence>
<proteinExistence type="predicted"/>
<reference evidence="6 7" key="1">
    <citation type="journal article" date="2015" name="Genome Announc.">
        <title>Expanding the biotechnology potential of lactobacilli through comparative genomics of 213 strains and associated genera.</title>
        <authorList>
            <person name="Sun Z."/>
            <person name="Harris H.M."/>
            <person name="McCann A."/>
            <person name="Guo C."/>
            <person name="Argimon S."/>
            <person name="Zhang W."/>
            <person name="Yang X."/>
            <person name="Jeffery I.B."/>
            <person name="Cooney J.C."/>
            <person name="Kagawa T.F."/>
            <person name="Liu W."/>
            <person name="Song Y."/>
            <person name="Salvetti E."/>
            <person name="Wrobel A."/>
            <person name="Rasinkangas P."/>
            <person name="Parkhill J."/>
            <person name="Rea M.C."/>
            <person name="O'Sullivan O."/>
            <person name="Ritari J."/>
            <person name="Douillard F.P."/>
            <person name="Paul Ross R."/>
            <person name="Yang R."/>
            <person name="Briner A.E."/>
            <person name="Felis G.E."/>
            <person name="de Vos W.M."/>
            <person name="Barrangou R."/>
            <person name="Klaenhammer T.R."/>
            <person name="Caufield P.W."/>
            <person name="Cui Y."/>
            <person name="Zhang H."/>
            <person name="O'Toole P.W."/>
        </authorList>
    </citation>
    <scope>NUCLEOTIDE SEQUENCE [LARGE SCALE GENOMIC DNA]</scope>
    <source>
        <strain evidence="4 7">ATCC BAA-66</strain>
        <strain evidence="5 6">DSM 13344</strain>
    </source>
</reference>
<organism evidence="5 6">
    <name type="scientific">Lactobacillus selangorensis</name>
    <dbReference type="NCBI Taxonomy" id="81857"/>
    <lineage>
        <taxon>Bacteria</taxon>
        <taxon>Bacillati</taxon>
        <taxon>Bacillota</taxon>
        <taxon>Bacilli</taxon>
        <taxon>Lactobacillales</taxon>
        <taxon>Lactobacillaceae</taxon>
        <taxon>Lactobacillus</taxon>
    </lineage>
</organism>
<evidence type="ECO:0000313" key="7">
    <source>
        <dbReference type="Proteomes" id="UP000051751"/>
    </source>
</evidence>
<dbReference type="SMART" id="SM00829">
    <property type="entry name" value="PKS_ER"/>
    <property type="match status" value="1"/>
</dbReference>
<dbReference type="GO" id="GO:0070402">
    <property type="term" value="F:NADPH binding"/>
    <property type="evidence" value="ECO:0007669"/>
    <property type="project" value="TreeGrafter"/>
</dbReference>
<dbReference type="GO" id="GO:0016651">
    <property type="term" value="F:oxidoreductase activity, acting on NAD(P)H"/>
    <property type="evidence" value="ECO:0007669"/>
    <property type="project" value="TreeGrafter"/>
</dbReference>
<dbReference type="SUPFAM" id="SSF50129">
    <property type="entry name" value="GroES-like"/>
    <property type="match status" value="1"/>
</dbReference>
<dbReference type="Gene3D" id="3.90.180.10">
    <property type="entry name" value="Medium-chain alcohol dehydrogenases, catalytic domain"/>
    <property type="match status" value="1"/>
</dbReference>
<dbReference type="InterPro" id="IPR020843">
    <property type="entry name" value="ER"/>
</dbReference>
<dbReference type="InterPro" id="IPR011032">
    <property type="entry name" value="GroES-like_sf"/>
</dbReference>
<dbReference type="Pfam" id="PF08240">
    <property type="entry name" value="ADH_N"/>
    <property type="match status" value="1"/>
</dbReference>